<sequence>MWCQLSVLVVQTQSTFALRDESTNERMEVPWALLDLIRYEYEKEKIKAAMEVDMTNDDKLPPIHRNTSLIGKHNIQVPANLDAAHQLYLQKMAQVQMEMAKVKRLKVMMARCCQLINETI</sequence>
<dbReference type="Proteomes" id="UP000807025">
    <property type="component" value="Unassembled WGS sequence"/>
</dbReference>
<evidence type="ECO:0000313" key="2">
    <source>
        <dbReference type="EMBL" id="KAF9488909.1"/>
    </source>
</evidence>
<evidence type="ECO:0000313" key="3">
    <source>
        <dbReference type="Proteomes" id="UP000807025"/>
    </source>
</evidence>
<proteinExistence type="predicted"/>
<keyword evidence="3" id="KW-1185">Reference proteome</keyword>
<accession>A0A9P5ZMB1</accession>
<feature type="chain" id="PRO_5040404800" evidence="1">
    <location>
        <begin position="18"/>
        <end position="120"/>
    </location>
</feature>
<evidence type="ECO:0000256" key="1">
    <source>
        <dbReference type="SAM" id="SignalP"/>
    </source>
</evidence>
<dbReference type="AlphaFoldDB" id="A0A9P5ZMB1"/>
<gene>
    <name evidence="2" type="ORF">BDN71DRAFT_1456757</name>
</gene>
<keyword evidence="1" id="KW-0732">Signal</keyword>
<name>A0A9P5ZMB1_PLEER</name>
<comment type="caution">
    <text evidence="2">The sequence shown here is derived from an EMBL/GenBank/DDBJ whole genome shotgun (WGS) entry which is preliminary data.</text>
</comment>
<reference evidence="2" key="1">
    <citation type="submission" date="2020-11" db="EMBL/GenBank/DDBJ databases">
        <authorList>
            <consortium name="DOE Joint Genome Institute"/>
            <person name="Ahrendt S."/>
            <person name="Riley R."/>
            <person name="Andreopoulos W."/>
            <person name="Labutti K."/>
            <person name="Pangilinan J."/>
            <person name="Ruiz-Duenas F.J."/>
            <person name="Barrasa J.M."/>
            <person name="Sanchez-Garcia M."/>
            <person name="Camarero S."/>
            <person name="Miyauchi S."/>
            <person name="Serrano A."/>
            <person name="Linde D."/>
            <person name="Babiker R."/>
            <person name="Drula E."/>
            <person name="Ayuso-Fernandez I."/>
            <person name="Pacheco R."/>
            <person name="Padilla G."/>
            <person name="Ferreira P."/>
            <person name="Barriuso J."/>
            <person name="Kellner H."/>
            <person name="Castanera R."/>
            <person name="Alfaro M."/>
            <person name="Ramirez L."/>
            <person name="Pisabarro A.G."/>
            <person name="Kuo A."/>
            <person name="Tritt A."/>
            <person name="Lipzen A."/>
            <person name="He G."/>
            <person name="Yan M."/>
            <person name="Ng V."/>
            <person name="Cullen D."/>
            <person name="Martin F."/>
            <person name="Rosso M.-N."/>
            <person name="Henrissat B."/>
            <person name="Hibbett D."/>
            <person name="Martinez A.T."/>
            <person name="Grigoriev I.V."/>
        </authorList>
    </citation>
    <scope>NUCLEOTIDE SEQUENCE</scope>
    <source>
        <strain evidence="2">ATCC 90797</strain>
    </source>
</reference>
<feature type="signal peptide" evidence="1">
    <location>
        <begin position="1"/>
        <end position="17"/>
    </location>
</feature>
<dbReference type="EMBL" id="MU154691">
    <property type="protein sequence ID" value="KAF9488909.1"/>
    <property type="molecule type" value="Genomic_DNA"/>
</dbReference>
<organism evidence="2 3">
    <name type="scientific">Pleurotus eryngii</name>
    <name type="common">Boletus of the steppes</name>
    <dbReference type="NCBI Taxonomy" id="5323"/>
    <lineage>
        <taxon>Eukaryota</taxon>
        <taxon>Fungi</taxon>
        <taxon>Dikarya</taxon>
        <taxon>Basidiomycota</taxon>
        <taxon>Agaricomycotina</taxon>
        <taxon>Agaricomycetes</taxon>
        <taxon>Agaricomycetidae</taxon>
        <taxon>Agaricales</taxon>
        <taxon>Pleurotineae</taxon>
        <taxon>Pleurotaceae</taxon>
        <taxon>Pleurotus</taxon>
    </lineage>
</organism>
<protein>
    <submittedName>
        <fullName evidence="2">Uncharacterized protein</fullName>
    </submittedName>
</protein>
<dbReference type="OrthoDB" id="3044119at2759"/>